<proteinExistence type="predicted"/>
<evidence type="ECO:0000256" key="1">
    <source>
        <dbReference type="SAM" id="Coils"/>
    </source>
</evidence>
<name>A0A8S5MPV2_9CAUD</name>
<reference evidence="2" key="1">
    <citation type="journal article" date="2021" name="Proc. Natl. Acad. Sci. U.S.A.">
        <title>A Catalog of Tens of Thousands of Viruses from Human Metagenomes Reveals Hidden Associations with Chronic Diseases.</title>
        <authorList>
            <person name="Tisza M.J."/>
            <person name="Buck C.B."/>
        </authorList>
    </citation>
    <scope>NUCLEOTIDE SEQUENCE</scope>
    <source>
        <strain evidence="2">CtiHu16</strain>
    </source>
</reference>
<protein>
    <submittedName>
        <fullName evidence="2">Uncharacterized protein</fullName>
    </submittedName>
</protein>
<dbReference type="EMBL" id="BK014955">
    <property type="protein sequence ID" value="DAD84232.1"/>
    <property type="molecule type" value="Genomic_DNA"/>
</dbReference>
<feature type="coiled-coil region" evidence="1">
    <location>
        <begin position="45"/>
        <end position="72"/>
    </location>
</feature>
<sequence>MASRYEPTLRELAMEPDEERRLEMAAEIDRDAADLDERWDNRDAYAGLEAERDRLAAERDDAIADRDSWKERYADRFFDSGEGITDRQDIIDRHAADIRKESRPRGFAALWDDRIN</sequence>
<organism evidence="2">
    <name type="scientific">Podoviridae sp. ctiHu16</name>
    <dbReference type="NCBI Taxonomy" id="2826571"/>
    <lineage>
        <taxon>Viruses</taxon>
        <taxon>Duplodnaviria</taxon>
        <taxon>Heunggongvirae</taxon>
        <taxon>Uroviricota</taxon>
        <taxon>Caudoviricetes</taxon>
    </lineage>
</organism>
<accession>A0A8S5MPV2</accession>
<keyword evidence="1" id="KW-0175">Coiled coil</keyword>
<evidence type="ECO:0000313" key="2">
    <source>
        <dbReference type="EMBL" id="DAD84232.1"/>
    </source>
</evidence>